<gene>
    <name evidence="1" type="ORF">NCTC9962_03802</name>
</gene>
<sequence length="64" mass="7414">MLATSQKNKIYKVYFIVNNGEWLKILFHLISLKHDVICFSGFLDDRCCWMVSVFNAIALSDVTL</sequence>
<protein>
    <submittedName>
        <fullName evidence="1">Uncharacterized protein</fullName>
    </submittedName>
</protein>
<dbReference type="AlphaFoldDB" id="A0A377B959"/>
<organism evidence="1 2">
    <name type="scientific">Escherichia coli</name>
    <dbReference type="NCBI Taxonomy" id="562"/>
    <lineage>
        <taxon>Bacteria</taxon>
        <taxon>Pseudomonadati</taxon>
        <taxon>Pseudomonadota</taxon>
        <taxon>Gammaproteobacteria</taxon>
        <taxon>Enterobacterales</taxon>
        <taxon>Enterobacteriaceae</taxon>
        <taxon>Escherichia</taxon>
    </lineage>
</organism>
<evidence type="ECO:0000313" key="2">
    <source>
        <dbReference type="Proteomes" id="UP000254052"/>
    </source>
</evidence>
<accession>A0A377B959</accession>
<evidence type="ECO:0000313" key="1">
    <source>
        <dbReference type="EMBL" id="STL49536.1"/>
    </source>
</evidence>
<reference evidence="1 2" key="1">
    <citation type="submission" date="2018-06" db="EMBL/GenBank/DDBJ databases">
        <authorList>
            <consortium name="Pathogen Informatics"/>
            <person name="Doyle S."/>
        </authorList>
    </citation>
    <scope>NUCLEOTIDE SEQUENCE [LARGE SCALE GENOMIC DNA]</scope>
    <source>
        <strain evidence="1 2">NCTC9962</strain>
    </source>
</reference>
<name>A0A377B959_ECOLX</name>
<dbReference type="Proteomes" id="UP000254052">
    <property type="component" value="Unassembled WGS sequence"/>
</dbReference>
<dbReference type="EMBL" id="UGED01000008">
    <property type="protein sequence ID" value="STL49536.1"/>
    <property type="molecule type" value="Genomic_DNA"/>
</dbReference>
<proteinExistence type="predicted"/>